<evidence type="ECO:0000256" key="1">
    <source>
        <dbReference type="SAM" id="SignalP"/>
    </source>
</evidence>
<keyword evidence="1" id="KW-0732">Signal</keyword>
<evidence type="ECO:0008006" key="4">
    <source>
        <dbReference type="Google" id="ProtNLM"/>
    </source>
</evidence>
<sequence length="184" mass="18441">MIRLVAALGLGVAAGALALTNVALYETPVDISPTAPSAQRNMRELQAGTTGLPAAADSTGFAETFARPLFTPTRRKFIPVAEGAPQAQVASDPIPPAQPVASAPPAPAPALLGISINGAGARVLLKAAGTEQANWYGSGETVDGWTVSAVDKDAATLQRDGKAARILLYPPAPPATPAGGGDGL</sequence>
<accession>A0ABU4ZKJ9</accession>
<organism evidence="2 3">
    <name type="scientific">Mesorhizobium montanum</name>
    <dbReference type="NCBI Taxonomy" id="3072323"/>
    <lineage>
        <taxon>Bacteria</taxon>
        <taxon>Pseudomonadati</taxon>
        <taxon>Pseudomonadota</taxon>
        <taxon>Alphaproteobacteria</taxon>
        <taxon>Hyphomicrobiales</taxon>
        <taxon>Phyllobacteriaceae</taxon>
        <taxon>Mesorhizobium</taxon>
    </lineage>
</organism>
<dbReference type="Proteomes" id="UP001276840">
    <property type="component" value="Unassembled WGS sequence"/>
</dbReference>
<keyword evidence="3" id="KW-1185">Reference proteome</keyword>
<dbReference type="EMBL" id="JAVIJF010000010">
    <property type="protein sequence ID" value="MDX8525887.1"/>
    <property type="molecule type" value="Genomic_DNA"/>
</dbReference>
<reference evidence="2 3" key="1">
    <citation type="submission" date="2023-08" db="EMBL/GenBank/DDBJ databases">
        <title>Implementing the SeqCode for naming new Mesorhizobium species isolated from Vachellia karroo root nodules.</title>
        <authorList>
            <person name="Van Lill M."/>
        </authorList>
    </citation>
    <scope>NUCLEOTIDE SEQUENCE [LARGE SCALE GENOMIC DNA]</scope>
    <source>
        <strain evidence="2 3">MSK 1335</strain>
    </source>
</reference>
<comment type="caution">
    <text evidence="2">The sequence shown here is derived from an EMBL/GenBank/DDBJ whole genome shotgun (WGS) entry which is preliminary data.</text>
</comment>
<evidence type="ECO:0000313" key="3">
    <source>
        <dbReference type="Proteomes" id="UP001276840"/>
    </source>
</evidence>
<protein>
    <recommendedName>
        <fullName evidence="4">General secretion pathway protein GspN</fullName>
    </recommendedName>
</protein>
<evidence type="ECO:0000313" key="2">
    <source>
        <dbReference type="EMBL" id="MDX8525887.1"/>
    </source>
</evidence>
<dbReference type="RefSeq" id="WP_320233826.1">
    <property type="nucleotide sequence ID" value="NZ_JAVIJF010000010.1"/>
</dbReference>
<feature type="signal peptide" evidence="1">
    <location>
        <begin position="1"/>
        <end position="18"/>
    </location>
</feature>
<name>A0ABU4ZKJ9_9HYPH</name>
<gene>
    <name evidence="2" type="ORF">RFM68_15345</name>
</gene>
<proteinExistence type="predicted"/>
<feature type="chain" id="PRO_5045332520" description="General secretion pathway protein GspN" evidence="1">
    <location>
        <begin position="19"/>
        <end position="184"/>
    </location>
</feature>